<dbReference type="Gene3D" id="3.40.710.10">
    <property type="entry name" value="DD-peptidase/beta-lactamase superfamily"/>
    <property type="match status" value="1"/>
</dbReference>
<dbReference type="RefSeq" id="WP_085837181.1">
    <property type="nucleotide sequence ID" value="NZ_FWFS01000009.1"/>
</dbReference>
<evidence type="ECO:0000259" key="1">
    <source>
        <dbReference type="Pfam" id="PF00144"/>
    </source>
</evidence>
<dbReference type="InterPro" id="IPR050789">
    <property type="entry name" value="Diverse_Enzym_Activities"/>
</dbReference>
<dbReference type="EMBL" id="FWFS01000009">
    <property type="protein sequence ID" value="SLN55856.1"/>
    <property type="molecule type" value="Genomic_DNA"/>
</dbReference>
<organism evidence="2 3">
    <name type="scientific">Aquimixticola soesokkakensis</name>
    <dbReference type="NCBI Taxonomy" id="1519096"/>
    <lineage>
        <taxon>Bacteria</taxon>
        <taxon>Pseudomonadati</taxon>
        <taxon>Pseudomonadota</taxon>
        <taxon>Alphaproteobacteria</taxon>
        <taxon>Rhodobacterales</taxon>
        <taxon>Paracoccaceae</taxon>
        <taxon>Aquimixticola</taxon>
    </lineage>
</organism>
<name>A0A1Y5T7Z2_9RHOB</name>
<accession>A0A1Y5T7Z2</accession>
<dbReference type="Pfam" id="PF00144">
    <property type="entry name" value="Beta-lactamase"/>
    <property type="match status" value="1"/>
</dbReference>
<evidence type="ECO:0000313" key="3">
    <source>
        <dbReference type="Proteomes" id="UP000193862"/>
    </source>
</evidence>
<dbReference type="EC" id="3.5.1.46" evidence="2"/>
<evidence type="ECO:0000313" key="2">
    <source>
        <dbReference type="EMBL" id="SLN55856.1"/>
    </source>
</evidence>
<dbReference type="OrthoDB" id="9814204at2"/>
<keyword evidence="3" id="KW-1185">Reference proteome</keyword>
<protein>
    <submittedName>
        <fullName evidence="2">6-aminohexanoate-dimer hydrolase</fullName>
        <ecNumber evidence="2">3.5.1.46</ecNumber>
    </submittedName>
</protein>
<dbReference type="PANTHER" id="PTHR43283">
    <property type="entry name" value="BETA-LACTAMASE-RELATED"/>
    <property type="match status" value="1"/>
</dbReference>
<keyword evidence="2" id="KW-0378">Hydrolase</keyword>
<dbReference type="AlphaFoldDB" id="A0A1Y5T7Z2"/>
<feature type="domain" description="Beta-lactamase-related" evidence="1">
    <location>
        <begin position="47"/>
        <end position="312"/>
    </location>
</feature>
<dbReference type="InterPro" id="IPR001466">
    <property type="entry name" value="Beta-lactam-related"/>
</dbReference>
<dbReference type="SUPFAM" id="SSF56601">
    <property type="entry name" value="beta-lactamase/transpeptidase-like"/>
    <property type="match status" value="1"/>
</dbReference>
<proteinExistence type="predicted"/>
<dbReference type="GO" id="GO:0019875">
    <property type="term" value="F:6-aminohexanoate-dimer hydrolase activity"/>
    <property type="evidence" value="ECO:0007669"/>
    <property type="project" value="UniProtKB-EC"/>
</dbReference>
<reference evidence="2 3" key="1">
    <citation type="submission" date="2017-03" db="EMBL/GenBank/DDBJ databases">
        <authorList>
            <person name="Afonso C.L."/>
            <person name="Miller P.J."/>
            <person name="Scott M.A."/>
            <person name="Spackman E."/>
            <person name="Goraichik I."/>
            <person name="Dimitrov K.M."/>
            <person name="Suarez D.L."/>
            <person name="Swayne D.E."/>
        </authorList>
    </citation>
    <scope>NUCLEOTIDE SEQUENCE [LARGE SCALE GENOMIC DNA]</scope>
    <source>
        <strain evidence="2 3">CECT 8620</strain>
    </source>
</reference>
<dbReference type="InterPro" id="IPR012338">
    <property type="entry name" value="Beta-lactam/transpept-like"/>
</dbReference>
<dbReference type="PANTHER" id="PTHR43283:SF7">
    <property type="entry name" value="BETA-LACTAMASE-RELATED DOMAIN-CONTAINING PROTEIN"/>
    <property type="match status" value="1"/>
</dbReference>
<sequence>MHRRRFLSTGVSCGFALGLGAGIGLSALRPAQAQQRRAPESYEDALRRLPQMNALLIQKGDQVVFEAARQSGGLDRPTNIKSCSKSLVALLLGAAIARGEIADVTARLGDVAPDLIPRDATAGVADITLQDLVTLRAGLAGTSGRDYGAWVASDNWVSYVLRQPMIAEPGGRMIYSTGSTHVLGAVLAQVSGLSLLDQARSRLGAPLGIDIPPWTRDPQGYYFGGNEMALSPRAMLTVARMMRARGALEGRAVIAQDWIDASFEPRTKSPYSGLAYGYGWFLSQSGYVLARGYGGQVIAIHPARDLAIAIASDPTLPARSQGYFGDILALLNGPVLDA</sequence>
<dbReference type="Proteomes" id="UP000193862">
    <property type="component" value="Unassembled WGS sequence"/>
</dbReference>
<gene>
    <name evidence="2" type="primary">nylB'</name>
    <name evidence="2" type="ORF">AQS8620_02461</name>
</gene>